<accession>A0ABY0UFJ2</accession>
<keyword evidence="2" id="KW-1185">Reference proteome</keyword>
<dbReference type="EMBL" id="LT629760">
    <property type="protein sequence ID" value="SDS59307.1"/>
    <property type="molecule type" value="Genomic_DNA"/>
</dbReference>
<proteinExistence type="predicted"/>
<dbReference type="Proteomes" id="UP000183126">
    <property type="component" value="Chromosome I"/>
</dbReference>
<organism evidence="1 2">
    <name type="scientific">Pseudomonas trivialis</name>
    <dbReference type="NCBI Taxonomy" id="200450"/>
    <lineage>
        <taxon>Bacteria</taxon>
        <taxon>Pseudomonadati</taxon>
        <taxon>Pseudomonadota</taxon>
        <taxon>Gammaproteobacteria</taxon>
        <taxon>Pseudomonadales</taxon>
        <taxon>Pseudomonadaceae</taxon>
        <taxon>Pseudomonas</taxon>
    </lineage>
</organism>
<protein>
    <submittedName>
        <fullName evidence="1">Uncharacterized protein</fullName>
    </submittedName>
</protein>
<gene>
    <name evidence="1" type="ORF">SAMN04490205_2977</name>
</gene>
<sequence length="35" mass="4148">MLGGDVDDQYSHQREIDVARENEIFALIFVRKIRL</sequence>
<evidence type="ECO:0000313" key="1">
    <source>
        <dbReference type="EMBL" id="SDS59307.1"/>
    </source>
</evidence>
<reference evidence="1 2" key="1">
    <citation type="submission" date="2016-10" db="EMBL/GenBank/DDBJ databases">
        <authorList>
            <person name="Varghese N."/>
            <person name="Submissions S."/>
        </authorList>
    </citation>
    <scope>NUCLEOTIDE SEQUENCE [LARGE SCALE GENOMIC DNA]</scope>
    <source>
        <strain evidence="1 2">BS3111</strain>
    </source>
</reference>
<name>A0ABY0UFJ2_9PSED</name>
<evidence type="ECO:0000313" key="2">
    <source>
        <dbReference type="Proteomes" id="UP000183126"/>
    </source>
</evidence>